<feature type="transmembrane region" description="Helical" evidence="11">
    <location>
        <begin position="7"/>
        <end position="28"/>
    </location>
</feature>
<keyword evidence="7" id="KW-0862">Zinc</keyword>
<feature type="transmembrane region" description="Helical" evidence="11">
    <location>
        <begin position="98"/>
        <end position="119"/>
    </location>
</feature>
<feature type="transmembrane region" description="Helical" evidence="11">
    <location>
        <begin position="348"/>
        <end position="370"/>
    </location>
</feature>
<evidence type="ECO:0000256" key="5">
    <source>
        <dbReference type="ARBA" id="ARBA00022692"/>
    </source>
</evidence>
<dbReference type="CDD" id="cd06163">
    <property type="entry name" value="S2P-M50_PDZ_RseP-like"/>
    <property type="match status" value="1"/>
</dbReference>
<reference evidence="13 14" key="1">
    <citation type="journal article" date="2020" name="Biotechnol. Biofuels">
        <title>New insights from the biogas microbiome by comprehensive genome-resolved metagenomics of nearly 1600 species originating from multiple anaerobic digesters.</title>
        <authorList>
            <person name="Campanaro S."/>
            <person name="Treu L."/>
            <person name="Rodriguez-R L.M."/>
            <person name="Kovalovszki A."/>
            <person name="Ziels R.M."/>
            <person name="Maus I."/>
            <person name="Zhu X."/>
            <person name="Kougias P.G."/>
            <person name="Basile A."/>
            <person name="Luo G."/>
            <person name="Schluter A."/>
            <person name="Konstantinidis K.T."/>
            <person name="Angelidaki I."/>
        </authorList>
    </citation>
    <scope>NUCLEOTIDE SEQUENCE [LARGE SCALE GENOMIC DNA]</scope>
    <source>
        <strain evidence="13">AS19jrsBPTG_9</strain>
    </source>
</reference>
<dbReference type="InterPro" id="IPR036034">
    <property type="entry name" value="PDZ_sf"/>
</dbReference>
<proteinExistence type="inferred from homology"/>
<evidence type="ECO:0000256" key="7">
    <source>
        <dbReference type="ARBA" id="ARBA00022833"/>
    </source>
</evidence>
<dbReference type="InterPro" id="IPR008915">
    <property type="entry name" value="Peptidase_M50"/>
</dbReference>
<evidence type="ECO:0000256" key="10">
    <source>
        <dbReference type="ARBA" id="ARBA00023136"/>
    </source>
</evidence>
<organism evidence="13 14">
    <name type="scientific">Candidatus Dojkabacteria bacterium</name>
    <dbReference type="NCBI Taxonomy" id="2099670"/>
    <lineage>
        <taxon>Bacteria</taxon>
        <taxon>Candidatus Dojkabacteria</taxon>
    </lineage>
</organism>
<sequence>MSIIINIILLILVISILTFVHELGHFLAAKLVGAKVEDFSLGFGPKIFTKRYKETTYNLRILPFGGFVKILGDGDPTTEKEDERDKGNLKNKTKLQQMFVMLAGVTMNILLAILFYIIFLSSHNWRIPINYEHIDFHPVGATVVSERVSDLPYVLKEDDSNASNAGMFQEGYIVSVNNEEIESLEHLKSILTDNKSQQVVIYACNDDDGCKDFSVLVNNEGIIGIYTGINFQAYIDYSNNKLISGAAHSINILKLSGRVLSSMFSEAKKTGDYSELSNTVSGPIGIYFVINYFRTLGFVMFLGIIADLSLSLAIFNLLPVPALDGGRFMILLIESIIRKDINPKLEKIIINLSFVLLIVLIVVVMIKDIVNIKVLQNIFK</sequence>
<dbReference type="PANTHER" id="PTHR42837:SF2">
    <property type="entry name" value="MEMBRANE METALLOPROTEASE ARASP2, CHLOROPLASTIC-RELATED"/>
    <property type="match status" value="1"/>
</dbReference>
<dbReference type="PANTHER" id="PTHR42837">
    <property type="entry name" value="REGULATOR OF SIGMA-E PROTEASE RSEP"/>
    <property type="match status" value="1"/>
</dbReference>
<dbReference type="InterPro" id="IPR004387">
    <property type="entry name" value="Pept_M50_Zn"/>
</dbReference>
<dbReference type="EMBL" id="JAAZIL010000057">
    <property type="protein sequence ID" value="NLZ24572.1"/>
    <property type="molecule type" value="Genomic_DNA"/>
</dbReference>
<feature type="transmembrane region" description="Helical" evidence="11">
    <location>
        <begin position="296"/>
        <end position="318"/>
    </location>
</feature>
<evidence type="ECO:0000259" key="12">
    <source>
        <dbReference type="Pfam" id="PF02163"/>
    </source>
</evidence>
<evidence type="ECO:0000256" key="6">
    <source>
        <dbReference type="ARBA" id="ARBA00022801"/>
    </source>
</evidence>
<dbReference type="SUPFAM" id="SSF50156">
    <property type="entry name" value="PDZ domain-like"/>
    <property type="match status" value="1"/>
</dbReference>
<evidence type="ECO:0000313" key="14">
    <source>
        <dbReference type="Proteomes" id="UP000564033"/>
    </source>
</evidence>
<keyword evidence="4 13" id="KW-0645">Protease</keyword>
<comment type="subcellular location">
    <subcellularLocation>
        <location evidence="2">Membrane</location>
        <topology evidence="2">Multi-pass membrane protein</topology>
    </subcellularLocation>
</comment>
<accession>A0A847VDR0</accession>
<comment type="similarity">
    <text evidence="3">Belongs to the peptidase M50B family.</text>
</comment>
<gene>
    <name evidence="13" type="ORF">GX888_02405</name>
</gene>
<dbReference type="GO" id="GO:0006508">
    <property type="term" value="P:proteolysis"/>
    <property type="evidence" value="ECO:0007669"/>
    <property type="project" value="UniProtKB-KW"/>
</dbReference>
<dbReference type="GO" id="GO:0004222">
    <property type="term" value="F:metalloendopeptidase activity"/>
    <property type="evidence" value="ECO:0007669"/>
    <property type="project" value="InterPro"/>
</dbReference>
<comment type="caution">
    <text evidence="13">The sequence shown here is derived from an EMBL/GenBank/DDBJ whole genome shotgun (WGS) entry which is preliminary data.</text>
</comment>
<name>A0A847VDR0_9BACT</name>
<evidence type="ECO:0000256" key="2">
    <source>
        <dbReference type="ARBA" id="ARBA00004141"/>
    </source>
</evidence>
<evidence type="ECO:0000313" key="13">
    <source>
        <dbReference type="EMBL" id="NLZ24572.1"/>
    </source>
</evidence>
<evidence type="ECO:0000256" key="3">
    <source>
        <dbReference type="ARBA" id="ARBA00007931"/>
    </source>
</evidence>
<evidence type="ECO:0000256" key="11">
    <source>
        <dbReference type="SAM" id="Phobius"/>
    </source>
</evidence>
<keyword evidence="6" id="KW-0378">Hydrolase</keyword>
<dbReference type="GO" id="GO:0016020">
    <property type="term" value="C:membrane"/>
    <property type="evidence" value="ECO:0007669"/>
    <property type="project" value="UniProtKB-SubCell"/>
</dbReference>
<feature type="domain" description="Peptidase M50" evidence="12">
    <location>
        <begin position="10"/>
        <end position="360"/>
    </location>
</feature>
<evidence type="ECO:0000256" key="9">
    <source>
        <dbReference type="ARBA" id="ARBA00023049"/>
    </source>
</evidence>
<protein>
    <submittedName>
        <fullName evidence="13">Site-2 protease family protein</fullName>
    </submittedName>
</protein>
<evidence type="ECO:0000256" key="8">
    <source>
        <dbReference type="ARBA" id="ARBA00022989"/>
    </source>
</evidence>
<dbReference type="Pfam" id="PF02163">
    <property type="entry name" value="Peptidase_M50"/>
    <property type="match status" value="1"/>
</dbReference>
<dbReference type="AlphaFoldDB" id="A0A847VDR0"/>
<keyword evidence="9" id="KW-0482">Metalloprotease</keyword>
<keyword evidence="8 11" id="KW-1133">Transmembrane helix</keyword>
<dbReference type="Proteomes" id="UP000564033">
    <property type="component" value="Unassembled WGS sequence"/>
</dbReference>
<evidence type="ECO:0000256" key="1">
    <source>
        <dbReference type="ARBA" id="ARBA00001947"/>
    </source>
</evidence>
<keyword evidence="5 11" id="KW-0812">Transmembrane</keyword>
<comment type="cofactor">
    <cofactor evidence="1">
        <name>Zn(2+)</name>
        <dbReference type="ChEBI" id="CHEBI:29105"/>
    </cofactor>
</comment>
<evidence type="ECO:0000256" key="4">
    <source>
        <dbReference type="ARBA" id="ARBA00022670"/>
    </source>
</evidence>
<keyword evidence="10 11" id="KW-0472">Membrane</keyword>